<accession>A0AC35GAN8</accession>
<protein>
    <submittedName>
        <fullName evidence="2">Uncharacterized protein</fullName>
    </submittedName>
</protein>
<name>A0AC35GAN8_9BILA</name>
<evidence type="ECO:0000313" key="1">
    <source>
        <dbReference type="Proteomes" id="UP000887580"/>
    </source>
</evidence>
<reference evidence="2" key="1">
    <citation type="submission" date="2022-11" db="UniProtKB">
        <authorList>
            <consortium name="WormBaseParasite"/>
        </authorList>
    </citation>
    <scope>IDENTIFICATION</scope>
</reference>
<proteinExistence type="predicted"/>
<organism evidence="1 2">
    <name type="scientific">Panagrolaimus sp. PS1159</name>
    <dbReference type="NCBI Taxonomy" id="55785"/>
    <lineage>
        <taxon>Eukaryota</taxon>
        <taxon>Metazoa</taxon>
        <taxon>Ecdysozoa</taxon>
        <taxon>Nematoda</taxon>
        <taxon>Chromadorea</taxon>
        <taxon>Rhabditida</taxon>
        <taxon>Tylenchina</taxon>
        <taxon>Panagrolaimomorpha</taxon>
        <taxon>Panagrolaimoidea</taxon>
        <taxon>Panagrolaimidae</taxon>
        <taxon>Panagrolaimus</taxon>
    </lineage>
</organism>
<dbReference type="Proteomes" id="UP000887580">
    <property type="component" value="Unplaced"/>
</dbReference>
<evidence type="ECO:0000313" key="2">
    <source>
        <dbReference type="WBParaSite" id="PS1159_v2.g3449.t1"/>
    </source>
</evidence>
<dbReference type="WBParaSite" id="PS1159_v2.g3449.t1">
    <property type="protein sequence ID" value="PS1159_v2.g3449.t1"/>
    <property type="gene ID" value="PS1159_v2.g3449"/>
</dbReference>
<sequence>MVATNYNICGIQIFDCSRIVAIIGIIISIISIISSFVFANFVSIFMDVCLVAAYGMAFYAIHKKRHTFLYPALIILGVNIFLLLLAIIILLTISPMSNDQGIKRDHTVTIIIAVLELIFACFSFFVFHKSRKYLLQVILVSFSMPSYPQENTAETPMTPQTSTLVGLHGVTENAKVIS</sequence>